<dbReference type="Proteomes" id="UP000296201">
    <property type="component" value="Chromosome"/>
</dbReference>
<dbReference type="Gene3D" id="3.20.20.140">
    <property type="entry name" value="Metal-dependent hydrolases"/>
    <property type="match status" value="1"/>
</dbReference>
<dbReference type="OrthoDB" id="5687299at2"/>
<comment type="similarity">
    <text evidence="3">Belongs to the metallo-dependent hydrolases superfamily. DHOase family. Class I DHOase subfamily.</text>
</comment>
<feature type="domain" description="Amidohydrolase-related" evidence="6">
    <location>
        <begin position="51"/>
        <end position="423"/>
    </location>
</feature>
<dbReference type="SUPFAM" id="SSF51556">
    <property type="entry name" value="Metallo-dependent hydrolases"/>
    <property type="match status" value="1"/>
</dbReference>
<dbReference type="EMBL" id="CP032096">
    <property type="protein sequence ID" value="QBZ83928.1"/>
    <property type="molecule type" value="Genomic_DNA"/>
</dbReference>
<dbReference type="InterPro" id="IPR011059">
    <property type="entry name" value="Metal-dep_hydrolase_composite"/>
</dbReference>
<dbReference type="GO" id="GO:0006145">
    <property type="term" value="P:purine nucleobase catabolic process"/>
    <property type="evidence" value="ECO:0007669"/>
    <property type="project" value="TreeGrafter"/>
</dbReference>
<dbReference type="GO" id="GO:0046872">
    <property type="term" value="F:metal ion binding"/>
    <property type="evidence" value="ECO:0007669"/>
    <property type="project" value="UniProtKB-KW"/>
</dbReference>
<dbReference type="GO" id="GO:0004038">
    <property type="term" value="F:allantoinase activity"/>
    <property type="evidence" value="ECO:0007669"/>
    <property type="project" value="UniProtKB-EC"/>
</dbReference>
<evidence type="ECO:0000256" key="2">
    <source>
        <dbReference type="ARBA" id="ARBA00002368"/>
    </source>
</evidence>
<gene>
    <name evidence="7" type="primary">allB</name>
    <name evidence="7" type="ORF">GHNINEIG_01997</name>
</gene>
<dbReference type="GO" id="GO:0005737">
    <property type="term" value="C:cytoplasm"/>
    <property type="evidence" value="ECO:0007669"/>
    <property type="project" value="TreeGrafter"/>
</dbReference>
<evidence type="ECO:0000313" key="7">
    <source>
        <dbReference type="EMBL" id="QBZ83928.1"/>
    </source>
</evidence>
<dbReference type="InterPro" id="IPR050138">
    <property type="entry name" value="DHOase/Allantoinase_Hydrolase"/>
</dbReference>
<dbReference type="PROSITE" id="PS00483">
    <property type="entry name" value="DIHYDROOROTASE_2"/>
    <property type="match status" value="1"/>
</dbReference>
<sequence>MKTILITQAKVVNEGKIFEADVLIKDGLIQQIAPKLDVSADTVIDAQGQHLLPGFIDDQVHFRDPGFAAKGSIATESKAAIAGGTTSFMDMPNVKPTTTTLENLEAKFDLASKTSWANYSFYLGATNDNIEEVKALDPNQACGVKIFMGASTGNMLVDREKALTDIFTHSPTLITTHCEDTPMIQAQEAIYREKYGEDVPMKYHPDIRCREACYKSSSFAVDLAKKTGADLHVLHLTTAEEMALFEPGPVAGKKITAEACVHHLWFAEEDYETKGSLIKCNPAIKKISDRDAVRQAVREGRIDIIATDHAPHTWEEKQNTYFTAPAGLPQVQQSLTALLDMVHQGVFDLETVVQKTAHNVAIRYEIKDRGYIREGYAADIVLVDMNKPHTDNKADNLYQCGWSPWEGHTFKSSVMTTIVNGEIKYHQGQFSEFTPGQRLSFDRS</sequence>
<dbReference type="Gene3D" id="2.30.40.10">
    <property type="entry name" value="Urease, subunit C, domain 1"/>
    <property type="match status" value="1"/>
</dbReference>
<evidence type="ECO:0000256" key="3">
    <source>
        <dbReference type="ARBA" id="ARBA00010286"/>
    </source>
</evidence>
<comment type="cofactor">
    <cofactor evidence="1">
        <name>Zn(2+)</name>
        <dbReference type="ChEBI" id="CHEBI:29105"/>
    </cofactor>
</comment>
<evidence type="ECO:0000259" key="6">
    <source>
        <dbReference type="Pfam" id="PF01979"/>
    </source>
</evidence>
<keyword evidence="8" id="KW-1185">Reference proteome</keyword>
<dbReference type="InterPro" id="IPR032466">
    <property type="entry name" value="Metal_Hydrolase"/>
</dbReference>
<dbReference type="InterPro" id="IPR006680">
    <property type="entry name" value="Amidohydro-rel"/>
</dbReference>
<dbReference type="CDD" id="cd01318">
    <property type="entry name" value="DHOase_IIb"/>
    <property type="match status" value="1"/>
</dbReference>
<name>A0A4P7P1J0_9GAMM</name>
<dbReference type="PANTHER" id="PTHR43668">
    <property type="entry name" value="ALLANTOINASE"/>
    <property type="match status" value="1"/>
</dbReference>
<dbReference type="AlphaFoldDB" id="A0A4P7P1J0"/>
<proteinExistence type="inferred from homology"/>
<comment type="function">
    <text evidence="2">Catalyzes the reversible cyclization of carbamoyl aspartate to dihydroorotate.</text>
</comment>
<organism evidence="7 8">
    <name type="scientific">Hydrogenovibrio crunogenus</name>
    <dbReference type="NCBI Taxonomy" id="39765"/>
    <lineage>
        <taxon>Bacteria</taxon>
        <taxon>Pseudomonadati</taxon>
        <taxon>Pseudomonadota</taxon>
        <taxon>Gammaproteobacteria</taxon>
        <taxon>Thiotrichales</taxon>
        <taxon>Piscirickettsiaceae</taxon>
        <taxon>Hydrogenovibrio</taxon>
    </lineage>
</organism>
<dbReference type="InterPro" id="IPR002195">
    <property type="entry name" value="Dihydroorotase_CS"/>
</dbReference>
<dbReference type="RefSeq" id="WP_135796509.1">
    <property type="nucleotide sequence ID" value="NZ_CP032096.1"/>
</dbReference>
<accession>A0A4P7P1J0</accession>
<keyword evidence="5 7" id="KW-0378">Hydrolase</keyword>
<dbReference type="SUPFAM" id="SSF51338">
    <property type="entry name" value="Composite domain of metallo-dependent hydrolases"/>
    <property type="match status" value="1"/>
</dbReference>
<evidence type="ECO:0000313" key="8">
    <source>
        <dbReference type="Proteomes" id="UP000296201"/>
    </source>
</evidence>
<protein>
    <submittedName>
        <fullName evidence="7">Allantoinase</fullName>
        <ecNumber evidence="7">3.5.2.5</ecNumber>
    </submittedName>
</protein>
<dbReference type="EC" id="3.5.2.5" evidence="7"/>
<evidence type="ECO:0000256" key="4">
    <source>
        <dbReference type="ARBA" id="ARBA00022723"/>
    </source>
</evidence>
<dbReference type="Pfam" id="PF01979">
    <property type="entry name" value="Amidohydro_1"/>
    <property type="match status" value="1"/>
</dbReference>
<evidence type="ECO:0000256" key="5">
    <source>
        <dbReference type="ARBA" id="ARBA00022801"/>
    </source>
</evidence>
<dbReference type="NCBIfam" id="NF006688">
    <property type="entry name" value="PRK09236.1"/>
    <property type="match status" value="1"/>
</dbReference>
<dbReference type="PANTHER" id="PTHR43668:SF4">
    <property type="entry name" value="ALLANTOINASE"/>
    <property type="match status" value="1"/>
</dbReference>
<evidence type="ECO:0000256" key="1">
    <source>
        <dbReference type="ARBA" id="ARBA00001947"/>
    </source>
</evidence>
<keyword evidence="4" id="KW-0479">Metal-binding</keyword>
<reference evidence="7 8" key="1">
    <citation type="submission" date="2018-08" db="EMBL/GenBank/DDBJ databases">
        <title>Horizontal acquisition of hydrogen conversion ability and other habitat adaptations in Hydrogenovibrio crunogenus strains.</title>
        <authorList>
            <person name="Gonnella G."/>
            <person name="Adam N."/>
            <person name="Perner M."/>
        </authorList>
    </citation>
    <scope>NUCLEOTIDE SEQUENCE [LARGE SCALE GENOMIC DNA]</scope>
    <source>
        <strain evidence="7 8">SP-41</strain>
    </source>
</reference>